<evidence type="ECO:0000313" key="3">
    <source>
        <dbReference type="Proteomes" id="UP000016922"/>
    </source>
</evidence>
<dbReference type="KEGG" id="glz:GLAREA_05250"/>
<dbReference type="RefSeq" id="XP_008076730.1">
    <property type="nucleotide sequence ID" value="XM_008078539.1"/>
</dbReference>
<keyword evidence="1" id="KW-1133">Transmembrane helix</keyword>
<dbReference type="Proteomes" id="UP000016922">
    <property type="component" value="Unassembled WGS sequence"/>
</dbReference>
<protein>
    <submittedName>
        <fullName evidence="2">Uncharacterized protein</fullName>
    </submittedName>
</protein>
<dbReference type="PANTHER" id="PTHR37048">
    <property type="entry name" value="QUESTIONABLE PROTEIN"/>
    <property type="match status" value="1"/>
</dbReference>
<sequence>MNSTRRNSEAQQDDRPVVKITDLCVGCIVWLPAKSELNGGIKCTCTGCIQAVDLEDPGYNHPVLVVRIQLSDNLAETVCDVLTTFTDTSISKYIKRINRNSGHPIEQSISVHHPESEAVQIPQLHLEKGKLRKQSYLRLQHVYEVKVTCLRTYNWRYSQGPKLRLREESYEALMGRLGADAEEWVETDMVASVMRLKVREAEARTPRTQRALLASVPAGDWPSVSGRTIPTPVTGLQRSYSAAAAGRMPQPARVPQTAYIPVRYPQSTYGSVGVQQGSYGSDGVYQYGYAAQQPNYTYVSPVLPVENHTGYETRGAEDAPSTPEDEGPGWGLTIFVSVVVCTVLYLWKKL</sequence>
<dbReference type="AlphaFoldDB" id="S3DBV9"/>
<dbReference type="OrthoDB" id="3537171at2759"/>
<accession>S3DBV9</accession>
<dbReference type="STRING" id="1116229.S3DBV9"/>
<dbReference type="PANTHER" id="PTHR37048:SF2">
    <property type="entry name" value="QUESTIONABLE PROTEIN"/>
    <property type="match status" value="1"/>
</dbReference>
<evidence type="ECO:0000313" key="2">
    <source>
        <dbReference type="EMBL" id="EPE35912.1"/>
    </source>
</evidence>
<keyword evidence="3" id="KW-1185">Reference proteome</keyword>
<dbReference type="GeneID" id="19464304"/>
<evidence type="ECO:0000256" key="1">
    <source>
        <dbReference type="SAM" id="Phobius"/>
    </source>
</evidence>
<feature type="transmembrane region" description="Helical" evidence="1">
    <location>
        <begin position="329"/>
        <end position="347"/>
    </location>
</feature>
<reference evidence="2 3" key="1">
    <citation type="journal article" date="2013" name="BMC Genomics">
        <title>Genomics-driven discovery of the pneumocandin biosynthetic gene cluster in the fungus Glarea lozoyensis.</title>
        <authorList>
            <person name="Chen L."/>
            <person name="Yue Q."/>
            <person name="Zhang X."/>
            <person name="Xiang M."/>
            <person name="Wang C."/>
            <person name="Li S."/>
            <person name="Che Y."/>
            <person name="Ortiz-Lopez F.J."/>
            <person name="Bills G.F."/>
            <person name="Liu X."/>
            <person name="An Z."/>
        </authorList>
    </citation>
    <scope>NUCLEOTIDE SEQUENCE [LARGE SCALE GENOMIC DNA]</scope>
    <source>
        <strain evidence="3">ATCC 20868 / MF5171</strain>
    </source>
</reference>
<proteinExistence type="predicted"/>
<gene>
    <name evidence="2" type="ORF">GLAREA_05250</name>
</gene>
<dbReference type="EMBL" id="KE145353">
    <property type="protein sequence ID" value="EPE35912.1"/>
    <property type="molecule type" value="Genomic_DNA"/>
</dbReference>
<keyword evidence="1" id="KW-0472">Membrane</keyword>
<organism evidence="2 3">
    <name type="scientific">Glarea lozoyensis (strain ATCC 20868 / MF5171)</name>
    <dbReference type="NCBI Taxonomy" id="1116229"/>
    <lineage>
        <taxon>Eukaryota</taxon>
        <taxon>Fungi</taxon>
        <taxon>Dikarya</taxon>
        <taxon>Ascomycota</taxon>
        <taxon>Pezizomycotina</taxon>
        <taxon>Leotiomycetes</taxon>
        <taxon>Helotiales</taxon>
        <taxon>Helotiaceae</taxon>
        <taxon>Glarea</taxon>
    </lineage>
</organism>
<keyword evidence="1" id="KW-0812">Transmembrane</keyword>
<name>S3DBV9_GLAL2</name>
<dbReference type="HOGENOM" id="CLU_792383_0_0_1"/>